<dbReference type="STRING" id="1280847.SAMN04488036_101270"/>
<protein>
    <recommendedName>
        <fullName evidence="3">DUF3726 domain-containing protein</fullName>
    </recommendedName>
</protein>
<dbReference type="OrthoDB" id="8420038at2"/>
<evidence type="ECO:0008006" key="3">
    <source>
        <dbReference type="Google" id="ProtNLM"/>
    </source>
</evidence>
<evidence type="ECO:0000313" key="2">
    <source>
        <dbReference type="Proteomes" id="UP000198851"/>
    </source>
</evidence>
<dbReference type="RefSeq" id="WP_093319319.1">
    <property type="nucleotide sequence ID" value="NZ_FOSZ01000001.1"/>
</dbReference>
<sequence length="208" mass="21312">MTVSFNEVEAMAKKAARGAGYAWGMAEEAGWATRWLCARDLDGCAALAMALQEINGTKIRPISFENGELRVAEGAACPVHAGAALSDFAADLRQGPVRLSHVAVPMLLLPFAANVARRIGEPVTVRGNAFEAVVQADAASVTGDIAVVSDSVVVTSGGTLGDAASGAARATPTKADWATLGEFAHRTYAPATEASRLKGAGAGTNDND</sequence>
<name>A0A1I4ACD0_9RHOB</name>
<evidence type="ECO:0000313" key="1">
    <source>
        <dbReference type="EMBL" id="SFK53611.1"/>
    </source>
</evidence>
<gene>
    <name evidence="1" type="ORF">SAMN04488036_101270</name>
</gene>
<keyword evidence="2" id="KW-1185">Reference proteome</keyword>
<accession>A0A1I4ACD0</accession>
<dbReference type="AlphaFoldDB" id="A0A1I4ACD0"/>
<reference evidence="2" key="1">
    <citation type="submission" date="2016-10" db="EMBL/GenBank/DDBJ databases">
        <authorList>
            <person name="Varghese N."/>
            <person name="Submissions S."/>
        </authorList>
    </citation>
    <scope>NUCLEOTIDE SEQUENCE [LARGE SCALE GENOMIC DNA]</scope>
    <source>
        <strain evidence="2">DSM 28453</strain>
    </source>
</reference>
<proteinExistence type="predicted"/>
<dbReference type="Pfam" id="PF12525">
    <property type="entry name" value="DUF3726"/>
    <property type="match status" value="1"/>
</dbReference>
<organism evidence="1 2">
    <name type="scientific">Shimia haliotis</name>
    <dbReference type="NCBI Taxonomy" id="1280847"/>
    <lineage>
        <taxon>Bacteria</taxon>
        <taxon>Pseudomonadati</taxon>
        <taxon>Pseudomonadota</taxon>
        <taxon>Alphaproteobacteria</taxon>
        <taxon>Rhodobacterales</taxon>
        <taxon>Roseobacteraceae</taxon>
    </lineage>
</organism>
<dbReference type="EMBL" id="FOSZ01000001">
    <property type="protein sequence ID" value="SFK53611.1"/>
    <property type="molecule type" value="Genomic_DNA"/>
</dbReference>
<dbReference type="InterPro" id="IPR022201">
    <property type="entry name" value="DUF3726"/>
</dbReference>
<dbReference type="Proteomes" id="UP000198851">
    <property type="component" value="Unassembled WGS sequence"/>
</dbReference>